<dbReference type="EMBL" id="MCGN01000007">
    <property type="protein sequence ID" value="ORY94950.1"/>
    <property type="molecule type" value="Genomic_DNA"/>
</dbReference>
<keyword evidence="5" id="KW-1185">Reference proteome</keyword>
<dbReference type="Pfam" id="PF14497">
    <property type="entry name" value="GST_C_3"/>
    <property type="match status" value="1"/>
</dbReference>
<dbReference type="InterPro" id="IPR010987">
    <property type="entry name" value="Glutathione-S-Trfase_C-like"/>
</dbReference>
<evidence type="ECO:0000256" key="1">
    <source>
        <dbReference type="ARBA" id="ARBA00010007"/>
    </source>
</evidence>
<dbReference type="Gene3D" id="3.40.30.10">
    <property type="entry name" value="Glutaredoxin"/>
    <property type="match status" value="1"/>
</dbReference>
<dbReference type="SFLD" id="SFLDG00358">
    <property type="entry name" value="Main_(cytGST)"/>
    <property type="match status" value="1"/>
</dbReference>
<name>A0A1X2HA46_SYNRA</name>
<dbReference type="Gene3D" id="1.20.1050.10">
    <property type="match status" value="1"/>
</dbReference>
<organism evidence="4 5">
    <name type="scientific">Syncephalastrum racemosum</name>
    <name type="common">Filamentous fungus</name>
    <dbReference type="NCBI Taxonomy" id="13706"/>
    <lineage>
        <taxon>Eukaryota</taxon>
        <taxon>Fungi</taxon>
        <taxon>Fungi incertae sedis</taxon>
        <taxon>Mucoromycota</taxon>
        <taxon>Mucoromycotina</taxon>
        <taxon>Mucoromycetes</taxon>
        <taxon>Mucorales</taxon>
        <taxon>Syncephalastraceae</taxon>
        <taxon>Syncephalastrum</taxon>
    </lineage>
</organism>
<comment type="similarity">
    <text evidence="1">Belongs to the GST superfamily. Zeta family.</text>
</comment>
<feature type="domain" description="GST C-terminal" evidence="3">
    <location>
        <begin position="94"/>
        <end position="217"/>
    </location>
</feature>
<dbReference type="Proteomes" id="UP000242180">
    <property type="component" value="Unassembled WGS sequence"/>
</dbReference>
<dbReference type="NCBIfam" id="TIGR01262">
    <property type="entry name" value="maiA"/>
    <property type="match status" value="1"/>
</dbReference>
<dbReference type="SUPFAM" id="SSF52833">
    <property type="entry name" value="Thioredoxin-like"/>
    <property type="match status" value="1"/>
</dbReference>
<dbReference type="OMA" id="VYNAHRF"/>
<evidence type="ECO:0000259" key="2">
    <source>
        <dbReference type="PROSITE" id="PS50404"/>
    </source>
</evidence>
<keyword evidence="4" id="KW-0413">Isomerase</keyword>
<dbReference type="SUPFAM" id="SSF47616">
    <property type="entry name" value="GST C-terminal domain-like"/>
    <property type="match status" value="1"/>
</dbReference>
<dbReference type="GO" id="GO:0006749">
    <property type="term" value="P:glutathione metabolic process"/>
    <property type="evidence" value="ECO:0007669"/>
    <property type="project" value="TreeGrafter"/>
</dbReference>
<dbReference type="PANTHER" id="PTHR42673">
    <property type="entry name" value="MALEYLACETOACETATE ISOMERASE"/>
    <property type="match status" value="1"/>
</dbReference>
<dbReference type="InterPro" id="IPR004045">
    <property type="entry name" value="Glutathione_S-Trfase_N"/>
</dbReference>
<dbReference type="InParanoid" id="A0A1X2HA46"/>
<feature type="domain" description="GST N-terminal" evidence="2">
    <location>
        <begin position="6"/>
        <end position="88"/>
    </location>
</feature>
<dbReference type="InterPro" id="IPR004046">
    <property type="entry name" value="GST_C"/>
</dbReference>
<dbReference type="FunFam" id="1.20.1050.10:FF:000010">
    <property type="entry name" value="Maleylacetoacetate isomerase isoform 1"/>
    <property type="match status" value="1"/>
</dbReference>
<evidence type="ECO:0000313" key="5">
    <source>
        <dbReference type="Proteomes" id="UP000242180"/>
    </source>
</evidence>
<dbReference type="InterPro" id="IPR036282">
    <property type="entry name" value="Glutathione-S-Trfase_C_sf"/>
</dbReference>
<dbReference type="InterPro" id="IPR005955">
    <property type="entry name" value="GST_Zeta"/>
</dbReference>
<dbReference type="InterPro" id="IPR040079">
    <property type="entry name" value="Glutathione_S-Trfase"/>
</dbReference>
<accession>A0A1X2HA46</accession>
<dbReference type="GO" id="GO:0016034">
    <property type="term" value="F:maleylacetoacetate isomerase activity"/>
    <property type="evidence" value="ECO:0007669"/>
    <property type="project" value="TreeGrafter"/>
</dbReference>
<dbReference type="AlphaFoldDB" id="A0A1X2HA46"/>
<dbReference type="GO" id="GO:0006559">
    <property type="term" value="P:L-phenylalanine catabolic process"/>
    <property type="evidence" value="ECO:0007669"/>
    <property type="project" value="TreeGrafter"/>
</dbReference>
<dbReference type="GO" id="GO:0004364">
    <property type="term" value="F:glutathione transferase activity"/>
    <property type="evidence" value="ECO:0007669"/>
    <property type="project" value="TreeGrafter"/>
</dbReference>
<dbReference type="Pfam" id="PF02798">
    <property type="entry name" value="GST_N"/>
    <property type="match status" value="1"/>
</dbReference>
<dbReference type="OrthoDB" id="202840at2759"/>
<dbReference type="CDD" id="cd03191">
    <property type="entry name" value="GST_C_Zeta"/>
    <property type="match status" value="1"/>
</dbReference>
<dbReference type="PANTHER" id="PTHR42673:SF4">
    <property type="entry name" value="MALEYLACETOACETATE ISOMERASE"/>
    <property type="match status" value="1"/>
</dbReference>
<reference evidence="4 5" key="1">
    <citation type="submission" date="2016-07" db="EMBL/GenBank/DDBJ databases">
        <title>Pervasive Adenine N6-methylation of Active Genes in Fungi.</title>
        <authorList>
            <consortium name="DOE Joint Genome Institute"/>
            <person name="Mondo S.J."/>
            <person name="Dannebaum R.O."/>
            <person name="Kuo R.C."/>
            <person name="Labutti K."/>
            <person name="Haridas S."/>
            <person name="Kuo A."/>
            <person name="Salamov A."/>
            <person name="Ahrendt S.R."/>
            <person name="Lipzen A."/>
            <person name="Sullivan W."/>
            <person name="Andreopoulos W.B."/>
            <person name="Clum A."/>
            <person name="Lindquist E."/>
            <person name="Daum C."/>
            <person name="Ramamoorthy G.K."/>
            <person name="Gryganskyi A."/>
            <person name="Culley D."/>
            <person name="Magnuson J.K."/>
            <person name="James T.Y."/>
            <person name="O'Malley M.A."/>
            <person name="Stajich J.E."/>
            <person name="Spatafora J.W."/>
            <person name="Visel A."/>
            <person name="Grigoriev I.V."/>
        </authorList>
    </citation>
    <scope>NUCLEOTIDE SEQUENCE [LARGE SCALE GENOMIC DNA]</scope>
    <source>
        <strain evidence="4 5">NRRL 2496</strain>
    </source>
</reference>
<evidence type="ECO:0000313" key="4">
    <source>
        <dbReference type="EMBL" id="ORY94950.1"/>
    </source>
</evidence>
<protein>
    <submittedName>
        <fullName evidence="4">Maleylacetoacetate isomerase</fullName>
    </submittedName>
</protein>
<proteinExistence type="inferred from homology"/>
<dbReference type="PROSITE" id="PS50404">
    <property type="entry name" value="GST_NTER"/>
    <property type="match status" value="1"/>
</dbReference>
<dbReference type="InterPro" id="IPR036249">
    <property type="entry name" value="Thioredoxin-like_sf"/>
</dbReference>
<comment type="caution">
    <text evidence="4">The sequence shown here is derived from an EMBL/GenBank/DDBJ whole genome shotgun (WGS) entry which is preliminary data.</text>
</comment>
<dbReference type="STRING" id="13706.A0A1X2HA46"/>
<gene>
    <name evidence="4" type="ORF">BCR43DRAFT_460793</name>
</gene>
<dbReference type="SFLD" id="SFLDS00019">
    <property type="entry name" value="Glutathione_Transferase_(cytos"/>
    <property type="match status" value="1"/>
</dbReference>
<dbReference type="InterPro" id="IPR034330">
    <property type="entry name" value="GST_Zeta_C"/>
</dbReference>
<dbReference type="GO" id="GO:0005739">
    <property type="term" value="C:mitochondrion"/>
    <property type="evidence" value="ECO:0007669"/>
    <property type="project" value="TreeGrafter"/>
</dbReference>
<evidence type="ECO:0000259" key="3">
    <source>
        <dbReference type="PROSITE" id="PS50405"/>
    </source>
</evidence>
<sequence>MTQSSQEPVMYGYYRSSAATRLRIALIWKGIDYKHIPIDLATHENLSDDYGKVNPSKKIPTFITKEGHTLTQSVAILEYLEETYPDARRLLPPTPFARAQARELMMEIAADIHPLQNPSVANDAAGGDSDKRTAWVVKYISKGFHGLEAKLQKTAGKYCVGDEVSVADVCLAPQYYNAQRFNVDLEPYPTIRKVMANLHELPEFIKAHPLNQDETPAELKGKF</sequence>
<dbReference type="PROSITE" id="PS50405">
    <property type="entry name" value="GST_CTER"/>
    <property type="match status" value="1"/>
</dbReference>